<accession>A0ABQ6YTU4</accession>
<name>A0ABQ6YTU4_9NOCA</name>
<evidence type="ECO:0000313" key="2">
    <source>
        <dbReference type="Proteomes" id="UP000798951"/>
    </source>
</evidence>
<dbReference type="Proteomes" id="UP000798951">
    <property type="component" value="Unassembled WGS sequence"/>
</dbReference>
<dbReference type="RefSeq" id="WP_067978798.1">
    <property type="nucleotide sequence ID" value="NZ_VMSD01000001.1"/>
</dbReference>
<proteinExistence type="predicted"/>
<sequence length="165" mass="18463">MRQPRRPDPAVRTVQRLVSSLLLPRPWNLAVFATQIGDLMGKPIELRPIRGLSAGGLPCGVVLEKVDSIVIAYEANSTAYHIEHIVLHEIGHLLLDHAGCCADRSKRATLETFFPGFDPDSVLRVLERTDYDDNDEAQAELFASLVMAESRVRWESAWGRAIFRS</sequence>
<organism evidence="1 2">
    <name type="scientific">Nocardia caishijiensis</name>
    <dbReference type="NCBI Taxonomy" id="184756"/>
    <lineage>
        <taxon>Bacteria</taxon>
        <taxon>Bacillati</taxon>
        <taxon>Actinomycetota</taxon>
        <taxon>Actinomycetes</taxon>
        <taxon>Mycobacteriales</taxon>
        <taxon>Nocardiaceae</taxon>
        <taxon>Nocardia</taxon>
    </lineage>
</organism>
<dbReference type="EMBL" id="VMSD01000001">
    <property type="protein sequence ID" value="KAF0849190.1"/>
    <property type="molecule type" value="Genomic_DNA"/>
</dbReference>
<reference evidence="1 2" key="1">
    <citation type="submission" date="2019-07" db="EMBL/GenBank/DDBJ databases">
        <title>Genomic Encyclopedia of Type Strains, Phase IV (KMG-IV): sequencing the most valuable type-strain genomes for metagenomic binning, comparative biology and taxonomic classification.</title>
        <authorList>
            <person name="Goeker M."/>
        </authorList>
    </citation>
    <scope>NUCLEOTIDE SEQUENCE [LARGE SCALE GENOMIC DNA]</scope>
    <source>
        <strain evidence="1 2">DSM 44831</strain>
    </source>
</reference>
<comment type="caution">
    <text evidence="1">The sequence shown here is derived from an EMBL/GenBank/DDBJ whole genome shotgun (WGS) entry which is preliminary data.</text>
</comment>
<evidence type="ECO:0000313" key="1">
    <source>
        <dbReference type="EMBL" id="KAF0849190.1"/>
    </source>
</evidence>
<keyword evidence="2" id="KW-1185">Reference proteome</keyword>
<protein>
    <recommendedName>
        <fullName evidence="3">IrrE N-terminal-like domain-containing protein</fullName>
    </recommendedName>
</protein>
<gene>
    <name evidence="1" type="ORF">FNL39_101627</name>
</gene>
<evidence type="ECO:0008006" key="3">
    <source>
        <dbReference type="Google" id="ProtNLM"/>
    </source>
</evidence>